<dbReference type="EMBL" id="CAJNOM010007704">
    <property type="protein sequence ID" value="CAF1676710.1"/>
    <property type="molecule type" value="Genomic_DNA"/>
</dbReference>
<reference evidence="1" key="1">
    <citation type="submission" date="2021-02" db="EMBL/GenBank/DDBJ databases">
        <authorList>
            <person name="Nowell W R."/>
        </authorList>
    </citation>
    <scope>NUCLEOTIDE SEQUENCE</scope>
</reference>
<evidence type="ECO:0000313" key="2">
    <source>
        <dbReference type="EMBL" id="CAF1676710.1"/>
    </source>
</evidence>
<evidence type="ECO:0000313" key="1">
    <source>
        <dbReference type="EMBL" id="CAF1587023.1"/>
    </source>
</evidence>
<dbReference type="AlphaFoldDB" id="A0A815ZUL0"/>
<evidence type="ECO:0000313" key="4">
    <source>
        <dbReference type="Proteomes" id="UP000663877"/>
    </source>
</evidence>
<organism evidence="1 4">
    <name type="scientific">Adineta steineri</name>
    <dbReference type="NCBI Taxonomy" id="433720"/>
    <lineage>
        <taxon>Eukaryota</taxon>
        <taxon>Metazoa</taxon>
        <taxon>Spiralia</taxon>
        <taxon>Gnathifera</taxon>
        <taxon>Rotifera</taxon>
        <taxon>Eurotatoria</taxon>
        <taxon>Bdelloidea</taxon>
        <taxon>Adinetida</taxon>
        <taxon>Adinetidae</taxon>
        <taxon>Adineta</taxon>
    </lineage>
</organism>
<evidence type="ECO:0000313" key="3">
    <source>
        <dbReference type="Proteomes" id="UP000663832"/>
    </source>
</evidence>
<keyword evidence="3" id="KW-1185">Reference proteome</keyword>
<dbReference type="EMBL" id="CAJNOI010007271">
    <property type="protein sequence ID" value="CAF1587023.1"/>
    <property type="molecule type" value="Genomic_DNA"/>
</dbReference>
<proteinExistence type="predicted"/>
<protein>
    <submittedName>
        <fullName evidence="1">Uncharacterized protein</fullName>
    </submittedName>
</protein>
<sequence>MISWRIVNDSSSSVSVQIFQRYAWRYTYYSPYCTNATIPTGQPLLGAGNYINCVSSCPTGLSTLGSVQVPC</sequence>
<gene>
    <name evidence="1" type="ORF">BJG266_LOCUS49261</name>
    <name evidence="2" type="ORF">QVE165_LOCUS66341</name>
</gene>
<dbReference type="OrthoDB" id="10063988at2759"/>
<dbReference type="Proteomes" id="UP000663832">
    <property type="component" value="Unassembled WGS sequence"/>
</dbReference>
<dbReference type="Proteomes" id="UP000663877">
    <property type="component" value="Unassembled WGS sequence"/>
</dbReference>
<accession>A0A815ZUL0</accession>
<comment type="caution">
    <text evidence="1">The sequence shown here is derived from an EMBL/GenBank/DDBJ whole genome shotgun (WGS) entry which is preliminary data.</text>
</comment>
<name>A0A815ZUL0_9BILA</name>
<feature type="non-terminal residue" evidence="1">
    <location>
        <position position="71"/>
    </location>
</feature>